<dbReference type="PANTHER" id="PTHR36033:SF1">
    <property type="entry name" value="NUCLEIC ACID-BINDING PROTEINS SUPERFAMILY"/>
    <property type="match status" value="1"/>
</dbReference>
<protein>
    <submittedName>
        <fullName evidence="4">Uncharacterized protein</fullName>
    </submittedName>
</protein>
<dbReference type="InterPro" id="IPR035203">
    <property type="entry name" value="Cdc24_OB3"/>
</dbReference>
<comment type="caution">
    <text evidence="4">The sequence shown here is derived from an EMBL/GenBank/DDBJ whole genome shotgun (WGS) entry which is preliminary data.</text>
</comment>
<feature type="domain" description="Cell division control protein 24 OB" evidence="1">
    <location>
        <begin position="496"/>
        <end position="731"/>
    </location>
</feature>
<evidence type="ECO:0000259" key="2">
    <source>
        <dbReference type="Pfam" id="PF17245"/>
    </source>
</evidence>
<organism evidence="4 5">
    <name type="scientific">Bremia lactucae</name>
    <name type="common">Lettuce downy mildew</name>
    <dbReference type="NCBI Taxonomy" id="4779"/>
    <lineage>
        <taxon>Eukaryota</taxon>
        <taxon>Sar</taxon>
        <taxon>Stramenopiles</taxon>
        <taxon>Oomycota</taxon>
        <taxon>Peronosporomycetes</taxon>
        <taxon>Peronosporales</taxon>
        <taxon>Peronosporaceae</taxon>
        <taxon>Bremia</taxon>
    </lineage>
</organism>
<proteinExistence type="predicted"/>
<accession>A0A976FP27</accession>
<evidence type="ECO:0000259" key="3">
    <source>
        <dbReference type="Pfam" id="PF17246"/>
    </source>
</evidence>
<feature type="domain" description="Cell division control protein 24 OB" evidence="2">
    <location>
        <begin position="137"/>
        <end position="295"/>
    </location>
</feature>
<dbReference type="InterPro" id="IPR035200">
    <property type="entry name" value="Cdc24_OB2"/>
</dbReference>
<dbReference type="AlphaFoldDB" id="A0A976FP27"/>
<dbReference type="RefSeq" id="XP_067819468.1">
    <property type="nucleotide sequence ID" value="XM_067958930.1"/>
</dbReference>
<evidence type="ECO:0000259" key="1">
    <source>
        <dbReference type="Pfam" id="PF17244"/>
    </source>
</evidence>
<reference evidence="4 5" key="1">
    <citation type="journal article" date="2021" name="Genome Biol.">
        <title>AFLAP: assembly-free linkage analysis pipeline using k-mers from genome sequencing data.</title>
        <authorList>
            <person name="Fletcher K."/>
            <person name="Zhang L."/>
            <person name="Gil J."/>
            <person name="Han R."/>
            <person name="Cavanaugh K."/>
            <person name="Michelmore R."/>
        </authorList>
    </citation>
    <scope>NUCLEOTIDE SEQUENCE [LARGE SCALE GENOMIC DNA]</scope>
    <source>
        <strain evidence="4 5">SF5</strain>
    </source>
</reference>
<dbReference type="GeneID" id="94344601"/>
<dbReference type="InterPro" id="IPR035201">
    <property type="entry name" value="Cdc24_OB1"/>
</dbReference>
<name>A0A976FP27_BRELC</name>
<evidence type="ECO:0000313" key="5">
    <source>
        <dbReference type="Proteomes" id="UP000294530"/>
    </source>
</evidence>
<dbReference type="EMBL" id="SHOA02000019">
    <property type="protein sequence ID" value="TDH69969.1"/>
    <property type="molecule type" value="Genomic_DNA"/>
</dbReference>
<gene>
    <name evidence="4" type="ORF">CCR75_000824</name>
</gene>
<dbReference type="Pfam" id="PF17246">
    <property type="entry name" value="CDC24_OB1"/>
    <property type="match status" value="1"/>
</dbReference>
<dbReference type="Pfam" id="PF17245">
    <property type="entry name" value="CDC24_OB2"/>
    <property type="match status" value="1"/>
</dbReference>
<feature type="domain" description="Cell division control protein 24 OB" evidence="3">
    <location>
        <begin position="51"/>
        <end position="100"/>
    </location>
</feature>
<dbReference type="Pfam" id="PF17244">
    <property type="entry name" value="CDC24_OB3"/>
    <property type="match status" value="1"/>
</dbReference>
<dbReference type="Proteomes" id="UP000294530">
    <property type="component" value="Unassembled WGS sequence"/>
</dbReference>
<dbReference type="PANTHER" id="PTHR36033">
    <property type="entry name" value="NUCLEIC ACID-BINDING PROTEINS SUPERFAMILY"/>
    <property type="match status" value="1"/>
</dbReference>
<dbReference type="OrthoDB" id="10265890at2759"/>
<sequence>MDLLDAIEALEEPTSADTTSLADFVELQVQFVLQQLRLVWQRKHTIGAEVPQLSYDWVFLNFLQLIEAYPDGLTEAVVITELAKNFNEKLSHEEVAQNPWGLKKKWKIRSEEDMENLLAEEVQQAKVTDYNNLRLTLELESAKNTNAHMYLHQRFRLCVDRLRLKYPSNEYVFKLCQYSQVSFPFDSAREIAFINAKLVEQKTMKLDATDITSVKWTLLPTAFLTILLNKATLLDVKILTDSMPLRQATQLIQRAREPFLIQQLTLKARVLDIGAIRPCQTPLYVQRQVILLGETDVTSSVKEATYSQGIYLMVLWDDQVPLSRLFQVGDTLVLFHPFVHVCDAQDAEVRSILDEYATPQQLLYYLEYGTSTVLFRKPCQATGLNDLKVNPAALPNRNDMERRIPRFEVIEPGWRDFSLYVHVKSIHVSQGVPLLAAFFKAYYDPKTNPLRPLHTSMQSNSNDTSIMSSYRFVVLLKVYMASFLNTILTIEVTGMNAIAALRLRPGQSIFINKLVAINASSTQIKQSRTLNLSSSRKFAFPMEAYSTSLSKDLVVLSSDWAHLFGKQSLFCDSSQLIIVNTLAGLLNTVLNRSTCIDWDTRHAIAVVEMSVKALGWLIPNRSQGWTMDTNCERSPATIMAHKGCFRPLELLNQPQKTAELIQWKCAFCQKVWFGNQDTILVYHEMAVTLENTNVDKAPIVVLCEGTTVDRLLRLASENYMRLTLTEKREKLHQVVGKTFRFVLSRCEPRDVFIPTGMSLASARNCTTFEKIRFRMDWVHPVDKHIHAPLIS</sequence>
<evidence type="ECO:0000313" key="4">
    <source>
        <dbReference type="EMBL" id="TDH69969.1"/>
    </source>
</evidence>
<dbReference type="KEGG" id="blac:94344601"/>
<keyword evidence="5" id="KW-1185">Reference proteome</keyword>